<sequence length="199" mass="22335">MDQGVIVSCKRCYQRRYLDEVLVVLEEEEDLDEDKRGQRTLNNIKNYNFKSAIYNFASSWKDVKITTLSHSWNKLLLDEDPELNFLGFEPQDYHQSLLSAGERGVSLEDVENWLEDNDADPGYQVLSTEEIAEAVLVGKQSGESSSSDEEEEVAIKPKMSHTPEPQSSEPQPSTSKGSSVATISALDFVGFESEDSDSE</sequence>
<comment type="caution">
    <text evidence="2">The sequence shown here is derived from an EMBL/GenBank/DDBJ whole genome shotgun (WGS) entry which is preliminary data.</text>
</comment>
<protein>
    <recommendedName>
        <fullName evidence="4">DDE-1 domain-containing protein</fullName>
    </recommendedName>
</protein>
<proteinExistence type="predicted"/>
<evidence type="ECO:0000256" key="1">
    <source>
        <dbReference type="SAM" id="MobiDB-lite"/>
    </source>
</evidence>
<reference evidence="2" key="1">
    <citation type="submission" date="2023-10" db="EMBL/GenBank/DDBJ databases">
        <title>Genome assemblies of two species of porcelain crab, Petrolisthes cinctipes and Petrolisthes manimaculis (Anomura: Porcellanidae).</title>
        <authorList>
            <person name="Angst P."/>
        </authorList>
    </citation>
    <scope>NUCLEOTIDE SEQUENCE</scope>
    <source>
        <strain evidence="2">PB745_01</strain>
        <tissue evidence="2">Gill</tissue>
    </source>
</reference>
<evidence type="ECO:0008006" key="4">
    <source>
        <dbReference type="Google" id="ProtNLM"/>
    </source>
</evidence>
<dbReference type="EMBL" id="JAWQEG010000682">
    <property type="protein sequence ID" value="KAK3886656.1"/>
    <property type="molecule type" value="Genomic_DNA"/>
</dbReference>
<feature type="region of interest" description="Disordered" evidence="1">
    <location>
        <begin position="138"/>
        <end position="182"/>
    </location>
</feature>
<name>A0AAE1KV17_PETCI</name>
<dbReference type="AlphaFoldDB" id="A0AAE1KV17"/>
<organism evidence="2 3">
    <name type="scientific">Petrolisthes cinctipes</name>
    <name type="common">Flat porcelain crab</name>
    <dbReference type="NCBI Taxonomy" id="88211"/>
    <lineage>
        <taxon>Eukaryota</taxon>
        <taxon>Metazoa</taxon>
        <taxon>Ecdysozoa</taxon>
        <taxon>Arthropoda</taxon>
        <taxon>Crustacea</taxon>
        <taxon>Multicrustacea</taxon>
        <taxon>Malacostraca</taxon>
        <taxon>Eumalacostraca</taxon>
        <taxon>Eucarida</taxon>
        <taxon>Decapoda</taxon>
        <taxon>Pleocyemata</taxon>
        <taxon>Anomura</taxon>
        <taxon>Galatheoidea</taxon>
        <taxon>Porcellanidae</taxon>
        <taxon>Petrolisthes</taxon>
    </lineage>
</organism>
<accession>A0AAE1KV17</accession>
<gene>
    <name evidence="2" type="ORF">Pcinc_009210</name>
</gene>
<evidence type="ECO:0000313" key="2">
    <source>
        <dbReference type="EMBL" id="KAK3886656.1"/>
    </source>
</evidence>
<keyword evidence="3" id="KW-1185">Reference proteome</keyword>
<evidence type="ECO:0000313" key="3">
    <source>
        <dbReference type="Proteomes" id="UP001286313"/>
    </source>
</evidence>
<dbReference type="Proteomes" id="UP001286313">
    <property type="component" value="Unassembled WGS sequence"/>
</dbReference>
<feature type="compositionally biased region" description="Low complexity" evidence="1">
    <location>
        <begin position="162"/>
        <end position="175"/>
    </location>
</feature>